<feature type="transmembrane region" description="Helical" evidence="1">
    <location>
        <begin position="76"/>
        <end position="99"/>
    </location>
</feature>
<sequence>MNKLNGKIFWITYTTLNIALLLIFSSIAFLDYSLLLGYLVGIVSFLLFLVILKLSLKLLKNSINSNNKKQYRIRMFIAILIFLLLMFLNIGILGLFVWLNSYYHSIYPSSNVAFFPFNTITITAPYLLLSVFSIIWTVVVLIKKRKEDNGQTIKN</sequence>
<keyword evidence="1" id="KW-0472">Membrane</keyword>
<gene>
    <name evidence="2" type="ORF">DCBHLPFO_00324</name>
</gene>
<protein>
    <submittedName>
        <fullName evidence="2">Uncharacterized protein</fullName>
    </submittedName>
</protein>
<name>A0AA43U2Z7_MYCAR</name>
<proteinExistence type="predicted"/>
<dbReference type="AlphaFoldDB" id="A0AA43U2Z7"/>
<keyword evidence="1" id="KW-0812">Transmembrane</keyword>
<keyword evidence="1" id="KW-1133">Transmembrane helix</keyword>
<comment type="caution">
    <text evidence="2">The sequence shown here is derived from an EMBL/GenBank/DDBJ whole genome shotgun (WGS) entry which is preliminary data.</text>
</comment>
<feature type="transmembrane region" description="Helical" evidence="1">
    <location>
        <begin position="35"/>
        <end position="56"/>
    </location>
</feature>
<organism evidence="2 3">
    <name type="scientific">Mycoplasmopsis arginini</name>
    <name type="common">Mycoplasma arginini</name>
    <dbReference type="NCBI Taxonomy" id="2094"/>
    <lineage>
        <taxon>Bacteria</taxon>
        <taxon>Bacillati</taxon>
        <taxon>Mycoplasmatota</taxon>
        <taxon>Mycoplasmoidales</taxon>
        <taxon>Metamycoplasmataceae</taxon>
        <taxon>Mycoplasmopsis</taxon>
    </lineage>
</organism>
<evidence type="ECO:0000313" key="3">
    <source>
        <dbReference type="Proteomes" id="UP001162175"/>
    </source>
</evidence>
<dbReference type="EMBL" id="JAPFAR010000109">
    <property type="protein sequence ID" value="MDI3349764.1"/>
    <property type="molecule type" value="Genomic_DNA"/>
</dbReference>
<evidence type="ECO:0000313" key="2">
    <source>
        <dbReference type="EMBL" id="MDI3349764.1"/>
    </source>
</evidence>
<feature type="transmembrane region" description="Helical" evidence="1">
    <location>
        <begin position="119"/>
        <end position="142"/>
    </location>
</feature>
<dbReference type="RefSeq" id="WP_282456444.1">
    <property type="nucleotide sequence ID" value="NZ_JAPFAR010000109.1"/>
</dbReference>
<feature type="transmembrane region" description="Helical" evidence="1">
    <location>
        <begin position="7"/>
        <end position="29"/>
    </location>
</feature>
<reference evidence="2" key="1">
    <citation type="submission" date="2022-11" db="EMBL/GenBank/DDBJ databases">
        <title>Draft genome of Mycoplasma arginini isolated from fly.</title>
        <authorList>
            <person name="Severgnini M."/>
            <person name="Gioia G."/>
            <person name="Cremonesi P."/>
            <person name="Moroni P."/>
            <person name="Addis M.F."/>
            <person name="Castiglioni B."/>
        </authorList>
    </citation>
    <scope>NUCLEOTIDE SEQUENCE</scope>
    <source>
        <strain evidence="2">QMP CG1-1632</strain>
    </source>
</reference>
<accession>A0AA43U2Z7</accession>
<dbReference type="Proteomes" id="UP001162175">
    <property type="component" value="Unassembled WGS sequence"/>
</dbReference>
<evidence type="ECO:0000256" key="1">
    <source>
        <dbReference type="SAM" id="Phobius"/>
    </source>
</evidence>